<dbReference type="EMBL" id="QXDL01000098">
    <property type="protein sequence ID" value="RIH83180.1"/>
    <property type="molecule type" value="Genomic_DNA"/>
</dbReference>
<accession>A0A399EIS7</accession>
<protein>
    <recommendedName>
        <fullName evidence="1">EcoEI R protein C-terminal domain-containing protein</fullName>
    </recommendedName>
</protein>
<name>A0A399EIS7_9DEIN</name>
<keyword evidence="3" id="KW-1185">Reference proteome</keyword>
<sequence>MARIGVVTDDSGFEHFLEAVTAADGYKLVVYDDVGSWASRLLHDAPDLVILDRVAGRDSITLRAQMRTDPRLEAIPAILVLEALPLERPPWLRLEVLARKPVTHRSLRLLINRVLYQGGLVLSDGLLVLSPSDARPLLAEFLGSSERLRQLWLNPQERESLVIALEREGWTEQGLRRLARRNDLDLYDMLGWLAFGWTVKTRQQRAYQAWKWAESRPDAKIIHSLLSAYVEYGISGMEKVLRQEKVLVSSVLTGGPAGSRNDQGWLIRLEAQIYAD</sequence>
<organism evidence="2 3">
    <name type="scientific">Calidithermus terrae</name>
    <dbReference type="NCBI Taxonomy" id="1408545"/>
    <lineage>
        <taxon>Bacteria</taxon>
        <taxon>Thermotogati</taxon>
        <taxon>Deinococcota</taxon>
        <taxon>Deinococci</taxon>
        <taxon>Thermales</taxon>
        <taxon>Thermaceae</taxon>
        <taxon>Calidithermus</taxon>
    </lineage>
</organism>
<dbReference type="GO" id="GO:0003677">
    <property type="term" value="F:DNA binding"/>
    <property type="evidence" value="ECO:0007669"/>
    <property type="project" value="InterPro"/>
</dbReference>
<dbReference type="GO" id="GO:0003824">
    <property type="term" value="F:catalytic activity"/>
    <property type="evidence" value="ECO:0007669"/>
    <property type="project" value="InterPro"/>
</dbReference>
<proteinExistence type="predicted"/>
<dbReference type="AlphaFoldDB" id="A0A399EIS7"/>
<dbReference type="OrthoDB" id="9789181at2"/>
<dbReference type="Pfam" id="PF08463">
    <property type="entry name" value="EcoEI_R_C"/>
    <property type="match status" value="1"/>
</dbReference>
<dbReference type="RefSeq" id="WP_119315414.1">
    <property type="nucleotide sequence ID" value="NZ_QXDL01000098.1"/>
</dbReference>
<dbReference type="SUPFAM" id="SSF52172">
    <property type="entry name" value="CheY-like"/>
    <property type="match status" value="1"/>
</dbReference>
<dbReference type="Proteomes" id="UP000265715">
    <property type="component" value="Unassembled WGS sequence"/>
</dbReference>
<feature type="domain" description="EcoEI R protein C-terminal" evidence="1">
    <location>
        <begin position="138"/>
        <end position="242"/>
    </location>
</feature>
<dbReference type="GO" id="GO:0006304">
    <property type="term" value="P:DNA modification"/>
    <property type="evidence" value="ECO:0007669"/>
    <property type="project" value="InterPro"/>
</dbReference>
<reference evidence="2 3" key="1">
    <citation type="submission" date="2018-08" db="EMBL/GenBank/DDBJ databases">
        <title>Meiothermus terrae DSM 26712 genome sequencing project.</title>
        <authorList>
            <person name="Da Costa M.S."/>
            <person name="Albuquerque L."/>
            <person name="Raposo P."/>
            <person name="Froufe H.J.C."/>
            <person name="Barroso C.S."/>
            <person name="Egas C."/>
        </authorList>
    </citation>
    <scope>NUCLEOTIDE SEQUENCE [LARGE SCALE GENOMIC DNA]</scope>
    <source>
        <strain evidence="2 3">DSM 26712</strain>
    </source>
</reference>
<dbReference type="InterPro" id="IPR013670">
    <property type="entry name" value="EcoEI_R_C_dom"/>
</dbReference>
<evidence type="ECO:0000259" key="1">
    <source>
        <dbReference type="Pfam" id="PF08463"/>
    </source>
</evidence>
<evidence type="ECO:0000313" key="2">
    <source>
        <dbReference type="EMBL" id="RIH83180.1"/>
    </source>
</evidence>
<gene>
    <name evidence="2" type="ORF">Mterra_02370</name>
</gene>
<dbReference type="InterPro" id="IPR011006">
    <property type="entry name" value="CheY-like_superfamily"/>
</dbReference>
<comment type="caution">
    <text evidence="2">The sequence shown here is derived from an EMBL/GenBank/DDBJ whole genome shotgun (WGS) entry which is preliminary data.</text>
</comment>
<evidence type="ECO:0000313" key="3">
    <source>
        <dbReference type="Proteomes" id="UP000265715"/>
    </source>
</evidence>